<name>G9GAY5_AERHY</name>
<feature type="region of interest" description="Disordered" evidence="1">
    <location>
        <begin position="1"/>
        <end position="26"/>
    </location>
</feature>
<organism evidence="2">
    <name type="scientific">Aeromonas hydrophila</name>
    <dbReference type="NCBI Taxonomy" id="644"/>
    <lineage>
        <taxon>Bacteria</taxon>
        <taxon>Pseudomonadati</taxon>
        <taxon>Pseudomonadota</taxon>
        <taxon>Gammaproteobacteria</taxon>
        <taxon>Aeromonadales</taxon>
        <taxon>Aeromonadaceae</taxon>
        <taxon>Aeromonas</taxon>
    </lineage>
</organism>
<feature type="region of interest" description="Disordered" evidence="1">
    <location>
        <begin position="56"/>
        <end position="78"/>
    </location>
</feature>
<accession>G9GAY5</accession>
<reference evidence="2" key="1">
    <citation type="journal article" date="2012" name="J. Appl. Microbiol.">
        <title>Prevalence of tet gene and complete genome sequencing of tet gene-encoded plasmid (pAHH01) isolated from Aeromonas species in South Korea.</title>
        <authorList>
            <person name="Han J.E."/>
            <person name="Kim J.H."/>
            <person name="Choresca C.H.Jr."/>
            <person name="Shin S.P."/>
            <person name="Jun J.W."/>
            <person name="Chai J.Y."/>
            <person name="Park S.C."/>
        </authorList>
    </citation>
    <scope>NUCLEOTIDE SEQUENCE</scope>
    <source>
        <plasmid evidence="2">pAHH01</plasmid>
    </source>
</reference>
<proteinExistence type="predicted"/>
<dbReference type="EMBL" id="JN315882">
    <property type="protein sequence ID" value="AEW70669.1"/>
    <property type="molecule type" value="Genomic_DNA"/>
</dbReference>
<feature type="compositionally biased region" description="Basic and acidic residues" evidence="1">
    <location>
        <begin position="16"/>
        <end position="26"/>
    </location>
</feature>
<keyword evidence="2" id="KW-0614">Plasmid</keyword>
<sequence>MNDGTGTDLGRQAGANRDDTQRADRGLDAAITGAEALFGRVSGALKRGTQRLRDAVRGSTARLRGAVERRGDIRGHDQDNARSIEHQCRELDGRAEYLAQCAEQVAALAKVEKAKGLRIGGLGM</sequence>
<dbReference type="AlphaFoldDB" id="G9GAY5"/>
<geneLocation type="plasmid" evidence="2">
    <name>pAHH01</name>
</geneLocation>
<evidence type="ECO:0000256" key="1">
    <source>
        <dbReference type="SAM" id="MobiDB-lite"/>
    </source>
</evidence>
<feature type="compositionally biased region" description="Basic and acidic residues" evidence="1">
    <location>
        <begin position="65"/>
        <end position="78"/>
    </location>
</feature>
<protein>
    <submittedName>
        <fullName evidence="2">Uncharacterized protein</fullName>
    </submittedName>
</protein>
<evidence type="ECO:0000313" key="2">
    <source>
        <dbReference type="EMBL" id="AEW70669.1"/>
    </source>
</evidence>